<evidence type="ECO:0000256" key="6">
    <source>
        <dbReference type="SAM" id="Phobius"/>
    </source>
</evidence>
<comment type="subcellular location">
    <subcellularLocation>
        <location evidence="1">Cell membrane</location>
        <topology evidence="1">Multi-pass membrane protein</topology>
    </subcellularLocation>
</comment>
<reference evidence="8 9" key="1">
    <citation type="submission" date="2015-10" db="EMBL/GenBank/DDBJ databases">
        <authorList>
            <person name="Gilbert D.G."/>
        </authorList>
    </citation>
    <scope>NUCLEOTIDE SEQUENCE [LARGE SCALE GENOMIC DNA]</scope>
    <source>
        <strain evidence="8">COMA1</strain>
    </source>
</reference>
<feature type="transmembrane region" description="Helical" evidence="6">
    <location>
        <begin position="743"/>
        <end position="766"/>
    </location>
</feature>
<evidence type="ECO:0000256" key="3">
    <source>
        <dbReference type="ARBA" id="ARBA00022692"/>
    </source>
</evidence>
<dbReference type="SUPFAM" id="SSF82866">
    <property type="entry name" value="Multidrug efflux transporter AcrB transmembrane domain"/>
    <property type="match status" value="2"/>
</dbReference>
<sequence length="802" mass="88241">MSQIGHGRAEQFFWWVTAHSKALVLAGVILIGSLAAFIPQLTMDTSADSFIAKDNPARVYRDQVKQVFGLSDPFVIAVINRGATGVFNPDTLQLVQWLTDRVKTIPNVDPDRVMSLATENNIVGTDDGMQVKKFFQPPPVTQSQADTIRAAIADFPLYQGSLVARDATATLVTAEVLDEMKNEATYQAFMSLVQEVPQLPEVELHVAGEGAVSGYLFNYIDHDAKRINPVVAIVITIVLFIAFRTVRGMLLPNLVVLGTAAAAFGTMAAGGVPFYVITNGLLSILIGMAVAEPIHLLTHYYQVGRAHPHLTHQEMIIRTMSDVWKPLTMTILTTVVGFISLYASGGMPPMQYFGLFASIGIIGAWCYGLVFIPAALMLVPFKPSPAIKGDQTIDRYAQFVTALGRFAIRRPRFILSVALVVAVLGMIGAFRLIIEEATIENFQHDEPIYRADKVINQVMDGTNYLDIVVETPTAEGLFNPDALHRMEALQRFVETLPGVGGTTSVVDYVKQMNRSINENRKDAYRIPDNRDLVAQLFLLYSASADPTDFQQEIDYEYRRANIRASIKTSHYVNNRAVIEQVEQYLLKQFNNNEVVGHLSGRVNVNHHWLETIASTHFVSEGIALVISWLMASWLFRSLGAGLFTLVPVFASVLLVYGIMGFGGIWLAVGTSMFAAIATGLAIDFGQHTTQRIRELMRSGTGTFEERMVHFFPSTGRALFFNFLAMSLGFGTLMISAVPPLIRFGSLVAVAMAVSFLASITVMPALATMFRPRFLGFATSDQETAQAVQLNPVLSVSTMKEGR</sequence>
<feature type="domain" description="SSD" evidence="7">
    <location>
        <begin position="272"/>
        <end position="378"/>
    </location>
</feature>
<evidence type="ECO:0000256" key="2">
    <source>
        <dbReference type="ARBA" id="ARBA00022475"/>
    </source>
</evidence>
<feature type="domain" description="SSD" evidence="7">
    <location>
        <begin position="641"/>
        <end position="768"/>
    </location>
</feature>
<dbReference type="InterPro" id="IPR000731">
    <property type="entry name" value="SSD"/>
</dbReference>
<dbReference type="AlphaFoldDB" id="A0A0S4LRH5"/>
<evidence type="ECO:0000256" key="4">
    <source>
        <dbReference type="ARBA" id="ARBA00022989"/>
    </source>
</evidence>
<accession>A0A0S4LRH5</accession>
<feature type="transmembrane region" description="Helical" evidence="6">
    <location>
        <begin position="355"/>
        <end position="379"/>
    </location>
</feature>
<organism evidence="8 9">
    <name type="scientific">Candidatus Nitrospira nitrosa</name>
    <dbReference type="NCBI Taxonomy" id="1742972"/>
    <lineage>
        <taxon>Bacteria</taxon>
        <taxon>Pseudomonadati</taxon>
        <taxon>Nitrospirota</taxon>
        <taxon>Nitrospiria</taxon>
        <taxon>Nitrospirales</taxon>
        <taxon>Nitrospiraceae</taxon>
        <taxon>Nitrospira</taxon>
    </lineage>
</organism>
<dbReference type="PANTHER" id="PTHR33406">
    <property type="entry name" value="MEMBRANE PROTEIN MJ1562-RELATED"/>
    <property type="match status" value="1"/>
</dbReference>
<keyword evidence="4 6" id="KW-1133">Transmembrane helix</keyword>
<dbReference type="STRING" id="1742972.COMA1_70140"/>
<feature type="transmembrane region" description="Helical" evidence="6">
    <location>
        <begin position="413"/>
        <end position="434"/>
    </location>
</feature>
<dbReference type="InterPro" id="IPR004869">
    <property type="entry name" value="MMPL_dom"/>
</dbReference>
<gene>
    <name evidence="8" type="ORF">COMA1_70140</name>
</gene>
<dbReference type="EMBL" id="CZQA01000013">
    <property type="protein sequence ID" value="CUS39309.1"/>
    <property type="molecule type" value="Genomic_DNA"/>
</dbReference>
<feature type="transmembrane region" description="Helical" evidence="6">
    <location>
        <begin position="282"/>
        <end position="302"/>
    </location>
</feature>
<keyword evidence="2" id="KW-1003">Cell membrane</keyword>
<feature type="transmembrane region" description="Helical" evidence="6">
    <location>
        <begin position="255"/>
        <end position="276"/>
    </location>
</feature>
<keyword evidence="5 6" id="KW-0472">Membrane</keyword>
<dbReference type="InterPro" id="IPR050545">
    <property type="entry name" value="Mycobact_MmpL"/>
</dbReference>
<feature type="transmembrane region" description="Helical" evidence="6">
    <location>
        <begin position="227"/>
        <end position="243"/>
    </location>
</feature>
<dbReference type="GO" id="GO:0005886">
    <property type="term" value="C:plasma membrane"/>
    <property type="evidence" value="ECO:0007669"/>
    <property type="project" value="UniProtKB-SubCell"/>
</dbReference>
<keyword evidence="3 6" id="KW-0812">Transmembrane</keyword>
<dbReference type="RefSeq" id="WP_176698197.1">
    <property type="nucleotide sequence ID" value="NZ_CZQA01000013.1"/>
</dbReference>
<dbReference type="Pfam" id="PF03176">
    <property type="entry name" value="MMPL"/>
    <property type="match status" value="2"/>
</dbReference>
<proteinExistence type="predicted"/>
<protein>
    <recommendedName>
        <fullName evidence="7">SSD domain-containing protein</fullName>
    </recommendedName>
</protein>
<evidence type="ECO:0000256" key="5">
    <source>
        <dbReference type="ARBA" id="ARBA00023136"/>
    </source>
</evidence>
<evidence type="ECO:0000313" key="8">
    <source>
        <dbReference type="EMBL" id="CUS39309.1"/>
    </source>
</evidence>
<feature type="transmembrane region" description="Helical" evidence="6">
    <location>
        <begin position="323"/>
        <end position="343"/>
    </location>
</feature>
<feature type="transmembrane region" description="Helical" evidence="6">
    <location>
        <begin position="717"/>
        <end position="737"/>
    </location>
</feature>
<keyword evidence="9" id="KW-1185">Reference proteome</keyword>
<feature type="transmembrane region" description="Helical" evidence="6">
    <location>
        <begin position="664"/>
        <end position="684"/>
    </location>
</feature>
<evidence type="ECO:0000259" key="7">
    <source>
        <dbReference type="PROSITE" id="PS50156"/>
    </source>
</evidence>
<name>A0A0S4LRH5_9BACT</name>
<dbReference type="Proteomes" id="UP000199032">
    <property type="component" value="Unassembled WGS sequence"/>
</dbReference>
<dbReference type="PANTHER" id="PTHR33406:SF13">
    <property type="entry name" value="MEMBRANE PROTEIN YDFJ"/>
    <property type="match status" value="1"/>
</dbReference>
<dbReference type="PROSITE" id="PS50156">
    <property type="entry name" value="SSD"/>
    <property type="match status" value="2"/>
</dbReference>
<feature type="transmembrane region" description="Helical" evidence="6">
    <location>
        <begin position="12"/>
        <end position="38"/>
    </location>
</feature>
<evidence type="ECO:0000256" key="1">
    <source>
        <dbReference type="ARBA" id="ARBA00004651"/>
    </source>
</evidence>
<feature type="transmembrane region" description="Helical" evidence="6">
    <location>
        <begin position="638"/>
        <end position="658"/>
    </location>
</feature>
<dbReference type="Gene3D" id="1.20.1640.10">
    <property type="entry name" value="Multidrug efflux transporter AcrB transmembrane domain"/>
    <property type="match status" value="2"/>
</dbReference>
<evidence type="ECO:0000313" key="9">
    <source>
        <dbReference type="Proteomes" id="UP000199032"/>
    </source>
</evidence>